<accession>A0A367XLM5</accession>
<comment type="caution">
    <text evidence="1">The sequence shown here is derived from an EMBL/GenBank/DDBJ whole genome shotgun (WGS) entry which is preliminary data.</text>
</comment>
<proteinExistence type="predicted"/>
<name>A0A367XLM5_9PROT</name>
<organism evidence="1 2">
    <name type="scientific">Thalassospira profundimaris</name>
    <dbReference type="NCBI Taxonomy" id="502049"/>
    <lineage>
        <taxon>Bacteria</taxon>
        <taxon>Pseudomonadati</taxon>
        <taxon>Pseudomonadota</taxon>
        <taxon>Alphaproteobacteria</taxon>
        <taxon>Rhodospirillales</taxon>
        <taxon>Thalassospiraceae</taxon>
        <taxon>Thalassospira</taxon>
    </lineage>
</organism>
<gene>
    <name evidence="1" type="ORF">TH25_01630</name>
</gene>
<evidence type="ECO:0000313" key="1">
    <source>
        <dbReference type="EMBL" id="RCK54070.1"/>
    </source>
</evidence>
<dbReference type="EMBL" id="JPWH01000001">
    <property type="protein sequence ID" value="RCK54070.1"/>
    <property type="molecule type" value="Genomic_DNA"/>
</dbReference>
<dbReference type="Proteomes" id="UP000252517">
    <property type="component" value="Unassembled WGS sequence"/>
</dbReference>
<reference evidence="1 2" key="1">
    <citation type="submission" date="2014-07" db="EMBL/GenBank/DDBJ databases">
        <title>Draft genome sequence of Thalassospira profundimaris S25-3-2.</title>
        <authorList>
            <person name="Lai Q."/>
            <person name="Shao Z."/>
        </authorList>
    </citation>
    <scope>NUCLEOTIDE SEQUENCE [LARGE SCALE GENOMIC DNA]</scope>
    <source>
        <strain evidence="1 2">S25-3-2</strain>
    </source>
</reference>
<evidence type="ECO:0000313" key="2">
    <source>
        <dbReference type="Proteomes" id="UP000252517"/>
    </source>
</evidence>
<dbReference type="AlphaFoldDB" id="A0A367XLM5"/>
<sequence length="82" mass="8852">MQDTADIIKHNNTTFFDPIFVFSRGIAISYLNEAMLPIVDVTAVNNANIPNALGSNSLLIIGVDIKFIACANAAPIETRAIF</sequence>
<protein>
    <submittedName>
        <fullName evidence="1">Uncharacterized protein</fullName>
    </submittedName>
</protein>